<dbReference type="InterPro" id="IPR012910">
    <property type="entry name" value="Plug_dom"/>
</dbReference>
<dbReference type="InterPro" id="IPR037066">
    <property type="entry name" value="Plug_dom_sf"/>
</dbReference>
<keyword evidence="1" id="KW-0812">Transmembrane</keyword>
<dbReference type="RefSeq" id="WP_006843586.1">
    <property type="nucleotide sequence ID" value="NZ_AQWJ01000005.1"/>
</dbReference>
<keyword evidence="2" id="KW-0798">TonB box</keyword>
<dbReference type="FunFam" id="2.170.130.10:FF:000003">
    <property type="entry name" value="SusC/RagA family TonB-linked outer membrane protein"/>
    <property type="match status" value="1"/>
</dbReference>
<dbReference type="EMBL" id="ADLW01000010">
    <property type="protein sequence ID" value="EGK05952.1"/>
    <property type="molecule type" value="Genomic_DNA"/>
</dbReference>
<keyword evidence="1 2" id="KW-0472">Membrane</keyword>
<feature type="chain" id="PRO_5003380039" evidence="3">
    <location>
        <begin position="18"/>
        <end position="1033"/>
    </location>
</feature>
<organism evidence="6 7">
    <name type="scientific">Dysgonomonas mossii DSM 22836</name>
    <dbReference type="NCBI Taxonomy" id="742767"/>
    <lineage>
        <taxon>Bacteria</taxon>
        <taxon>Pseudomonadati</taxon>
        <taxon>Bacteroidota</taxon>
        <taxon>Bacteroidia</taxon>
        <taxon>Bacteroidales</taxon>
        <taxon>Dysgonomonadaceae</taxon>
        <taxon>Dysgonomonas</taxon>
    </lineage>
</organism>
<dbReference type="SUPFAM" id="SSF49464">
    <property type="entry name" value="Carboxypeptidase regulatory domain-like"/>
    <property type="match status" value="1"/>
</dbReference>
<dbReference type="NCBIfam" id="TIGR04056">
    <property type="entry name" value="OMP_RagA_SusC"/>
    <property type="match status" value="1"/>
</dbReference>
<proteinExistence type="inferred from homology"/>
<dbReference type="OrthoDB" id="9768177at2"/>
<dbReference type="InterPro" id="IPR039426">
    <property type="entry name" value="TonB-dep_rcpt-like"/>
</dbReference>
<dbReference type="InterPro" id="IPR023997">
    <property type="entry name" value="TonB-dep_OMP_SusC/RagA_CS"/>
</dbReference>
<feature type="domain" description="TonB-dependent receptor plug" evidence="5">
    <location>
        <begin position="113"/>
        <end position="223"/>
    </location>
</feature>
<keyword evidence="3" id="KW-0732">Signal</keyword>
<dbReference type="AlphaFoldDB" id="F8X1G8"/>
<keyword evidence="7" id="KW-1185">Reference proteome</keyword>
<comment type="similarity">
    <text evidence="1 2">Belongs to the TonB-dependent receptor family.</text>
</comment>
<dbReference type="Proteomes" id="UP000006420">
    <property type="component" value="Unassembled WGS sequence"/>
</dbReference>
<evidence type="ECO:0000256" key="1">
    <source>
        <dbReference type="PROSITE-ProRule" id="PRU01360"/>
    </source>
</evidence>
<dbReference type="eggNOG" id="COG4206">
    <property type="taxonomic scope" value="Bacteria"/>
</dbReference>
<protein>
    <submittedName>
        <fullName evidence="6">Uncharacterized protein</fullName>
    </submittedName>
</protein>
<evidence type="ECO:0000313" key="6">
    <source>
        <dbReference type="EMBL" id="EGK05952.1"/>
    </source>
</evidence>
<dbReference type="InterPro" id="IPR008969">
    <property type="entry name" value="CarboxyPept-like_regulatory"/>
</dbReference>
<evidence type="ECO:0000313" key="7">
    <source>
        <dbReference type="Proteomes" id="UP000006420"/>
    </source>
</evidence>
<dbReference type="GeneID" id="78082847"/>
<dbReference type="STRING" id="742767.HMPREF9456_02216"/>
<feature type="signal peptide" evidence="3">
    <location>
        <begin position="1"/>
        <end position="17"/>
    </location>
</feature>
<dbReference type="Gene3D" id="2.170.130.10">
    <property type="entry name" value="TonB-dependent receptor, plug domain"/>
    <property type="match status" value="1"/>
</dbReference>
<dbReference type="Pfam" id="PF00593">
    <property type="entry name" value="TonB_dep_Rec_b-barrel"/>
    <property type="match status" value="1"/>
</dbReference>
<evidence type="ECO:0000259" key="5">
    <source>
        <dbReference type="Pfam" id="PF07715"/>
    </source>
</evidence>
<dbReference type="InterPro" id="IPR000531">
    <property type="entry name" value="Beta-barrel_TonB"/>
</dbReference>
<keyword evidence="1" id="KW-1134">Transmembrane beta strand</keyword>
<keyword evidence="1" id="KW-0998">Cell outer membrane</keyword>
<name>F8X1G8_9BACT</name>
<evidence type="ECO:0000259" key="4">
    <source>
        <dbReference type="Pfam" id="PF00593"/>
    </source>
</evidence>
<dbReference type="SUPFAM" id="SSF56935">
    <property type="entry name" value="Porins"/>
    <property type="match status" value="1"/>
</dbReference>
<dbReference type="InterPro" id="IPR023996">
    <property type="entry name" value="TonB-dep_OMP_SusC/RagA"/>
</dbReference>
<evidence type="ECO:0000256" key="3">
    <source>
        <dbReference type="SAM" id="SignalP"/>
    </source>
</evidence>
<feature type="domain" description="TonB-dependent receptor-like beta-barrel" evidence="4">
    <location>
        <begin position="418"/>
        <end position="819"/>
    </location>
</feature>
<sequence>MKRLTLLFISIQIFAFAFGQQQFQLKGKVSSTDGELLTGVSVTVDGTTNGTMTDVDGNYILTVKSGDQVSFSFIGFAKRVVKITNQKVVDIVLESDQKTLDEVVVVGYGKVKKITLTGSVSAVSADEIRAVPTSSVQNALTGKLPGFFSQQRSGQPGKDASDFFIRGASSLNSDGNRPLIIVDDVQYTYDQLQQINVNEIESISVLKDASTTAIYGIKGANGVLVVKTRRGEEGRPHINVRAEGGLTMPIRRPKFLNAYQAASLTNEAFENDGLGNSKPFTDADLEHFRLGDDPYGHPDVDWYKTIFKDVATQQNVNMDISGGSKRLRYFVTGGFFSQNGLTRNFKDPKEEVNTDYFYRRFNFRSNLDFDVTSTTKVRLDMSSRFMNINEPNSLNAVGEIYNFRKMTPFSAPFMNPNGTYAYHNYFLTDSKDPTLNARLANEGYTRTRRFDSNILFDISQDLSFITKGLSTMARVAYSSIDENYRAMRRDSKMYPTYHYNSATDTYTINPTANSYAYENYILNAGTNKAIRNLNIQAFVNYERTFNEDHTIKGMILYNRESSITDKNGLASAEVPAKFQGYTGQINYNYKNRYMFDFNTAYNGTDRFGQNNRFGFFPAVALGWNIGEEPFFQKRFNDKIDMLKIRTSYGLVGSDITPGNRYLYKQVYEQGYGYSFGETPIGVASYREGSLGNEYVTWEKARKFDVGIDASMFRNKLSFTIDYFYDYRYDQLVERSDVSLLLGIGLPRTNVGETTNHGFDGQISYNDKFGDFNFSTNFVFSYAKNKVKYKAEAQQRYSWLSETGKPIGQPFGYTWVGYYTPSDISEINAGNPNKIPVPNIPVSAGDLKYADLNDDGIIDDFDKGAIGKPNLPTTTLGWTIGGSYKGFSISLLFQGSFDYSFSVVGTGIESFKSQFQPIHEKRWTAEKYENGGDIQFPRLTTNLSTISSSEAYMSNFWLVNAWYIRLKTIDLGYELPKSVLPKGIQSTRFYVNAYNMFTKTNYDKYQQDPEIQTNSAGDAYMNQRVINFGVLMSF</sequence>
<dbReference type="Gene3D" id="2.60.40.1120">
    <property type="entry name" value="Carboxypeptidase-like, regulatory domain"/>
    <property type="match status" value="1"/>
</dbReference>
<dbReference type="HOGENOM" id="CLU_004317_1_0_10"/>
<keyword evidence="1" id="KW-0813">Transport</keyword>
<accession>F8X1G8</accession>
<dbReference type="Pfam" id="PF13715">
    <property type="entry name" value="CarbopepD_reg_2"/>
    <property type="match status" value="1"/>
</dbReference>
<comment type="subcellular location">
    <subcellularLocation>
        <location evidence="1">Cell outer membrane</location>
        <topology evidence="1">Multi-pass membrane protein</topology>
    </subcellularLocation>
</comment>
<gene>
    <name evidence="6" type="ORF">HMPREF9456_02216</name>
</gene>
<reference evidence="6 7" key="1">
    <citation type="submission" date="2011-04" db="EMBL/GenBank/DDBJ databases">
        <title>The Genome Sequence of Dysgonomonas mossii DSM 22836.</title>
        <authorList>
            <consortium name="The Broad Institute Genome Sequencing Platform"/>
            <person name="Earl A."/>
            <person name="Ward D."/>
            <person name="Feldgarden M."/>
            <person name="Gevers D."/>
            <person name="Pudlo N."/>
            <person name="Martens E."/>
            <person name="Allen-Vercoe E."/>
            <person name="Young S.K."/>
            <person name="Zeng Q."/>
            <person name="Gargeya S."/>
            <person name="Fitzgerald M."/>
            <person name="Haas B."/>
            <person name="Abouelleil A."/>
            <person name="Alvarado L."/>
            <person name="Arachchi H.M."/>
            <person name="Berlin A."/>
            <person name="Brown A."/>
            <person name="Chapman S.B."/>
            <person name="Chen Z."/>
            <person name="Dunbar C."/>
            <person name="Freedman E."/>
            <person name="Gearin G."/>
            <person name="Gellesch M."/>
            <person name="Goldberg J."/>
            <person name="Griggs A."/>
            <person name="Gujja S."/>
            <person name="Heiman D."/>
            <person name="Howarth C."/>
            <person name="Larson L."/>
            <person name="Lui A."/>
            <person name="MacDonald P.J.P."/>
            <person name="Mehta T."/>
            <person name="Montmayeur A."/>
            <person name="Murphy C."/>
            <person name="Neiman D."/>
            <person name="Pearson M."/>
            <person name="Priest M."/>
            <person name="Roberts A."/>
            <person name="Saif S."/>
            <person name="Shea T."/>
            <person name="Shenoy N."/>
            <person name="Sisk P."/>
            <person name="Stolte C."/>
            <person name="Sykes S."/>
            <person name="Yandava C."/>
            <person name="Wortman J."/>
            <person name="Nusbaum C."/>
            <person name="Birren B."/>
        </authorList>
    </citation>
    <scope>NUCLEOTIDE SEQUENCE [LARGE SCALE GENOMIC DNA]</scope>
    <source>
        <strain evidence="6 7">DSM 22836</strain>
    </source>
</reference>
<dbReference type="Pfam" id="PF07715">
    <property type="entry name" value="Plug"/>
    <property type="match status" value="1"/>
</dbReference>
<dbReference type="GO" id="GO:0009279">
    <property type="term" value="C:cell outer membrane"/>
    <property type="evidence" value="ECO:0007669"/>
    <property type="project" value="UniProtKB-SubCell"/>
</dbReference>
<comment type="caution">
    <text evidence="6">The sequence shown here is derived from an EMBL/GenBank/DDBJ whole genome shotgun (WGS) entry which is preliminary data.</text>
</comment>
<evidence type="ECO:0000256" key="2">
    <source>
        <dbReference type="RuleBase" id="RU003357"/>
    </source>
</evidence>
<dbReference type="PROSITE" id="PS52016">
    <property type="entry name" value="TONB_DEPENDENT_REC_3"/>
    <property type="match status" value="1"/>
</dbReference>
<dbReference type="NCBIfam" id="TIGR04057">
    <property type="entry name" value="SusC_RagA_signa"/>
    <property type="match status" value="1"/>
</dbReference>